<evidence type="ECO:0000313" key="1">
    <source>
        <dbReference type="EMBL" id="PRP75142.1"/>
    </source>
</evidence>
<comment type="caution">
    <text evidence="1">The sequence shown here is derived from an EMBL/GenBank/DDBJ whole genome shotgun (WGS) entry which is preliminary data.</text>
</comment>
<protein>
    <submittedName>
        <fullName evidence="1">Uncharacterized protein</fullName>
    </submittedName>
</protein>
<dbReference type="Proteomes" id="UP000241769">
    <property type="component" value="Unassembled WGS sequence"/>
</dbReference>
<accession>A0A2P6MTW0</accession>
<proteinExistence type="predicted"/>
<gene>
    <name evidence="2" type="ORF">PROFUN_12670</name>
    <name evidence="1" type="ORF">PROFUN_15982</name>
</gene>
<dbReference type="AlphaFoldDB" id="A0A2P6MTW0"/>
<keyword evidence="3" id="KW-1185">Reference proteome</keyword>
<dbReference type="InParanoid" id="A0A2P6MTW0"/>
<sequence>MKRALPPTPNFSVKPPLLVQKLKTVECTVLSVYRSYLSEFLKNLQERSLQSVNNGNCKRWKSDYIRARDGVFAKVSRNKLLSLVRQRTISIDIVKLVVK</sequence>
<reference evidence="1 3" key="1">
    <citation type="journal article" date="2018" name="Genome Biol. Evol.">
        <title>Multiple Roots of Fruiting Body Formation in Amoebozoa.</title>
        <authorList>
            <person name="Hillmann F."/>
            <person name="Forbes G."/>
            <person name="Novohradska S."/>
            <person name="Ferling I."/>
            <person name="Riege K."/>
            <person name="Groth M."/>
            <person name="Westermann M."/>
            <person name="Marz M."/>
            <person name="Spaller T."/>
            <person name="Winckler T."/>
            <person name="Schaap P."/>
            <person name="Glockner G."/>
        </authorList>
    </citation>
    <scope>NUCLEOTIDE SEQUENCE [LARGE SCALE GENOMIC DNA]</scope>
    <source>
        <strain evidence="1 3">Jena</strain>
    </source>
</reference>
<dbReference type="EMBL" id="MDYQ01000418">
    <property type="protein sequence ID" value="PRP75142.1"/>
    <property type="molecule type" value="Genomic_DNA"/>
</dbReference>
<dbReference type="EMBL" id="MDYQ01000173">
    <property type="protein sequence ID" value="PRP79736.1"/>
    <property type="molecule type" value="Genomic_DNA"/>
</dbReference>
<evidence type="ECO:0000313" key="3">
    <source>
        <dbReference type="Proteomes" id="UP000241769"/>
    </source>
</evidence>
<organism evidence="1 3">
    <name type="scientific">Planoprotostelium fungivorum</name>
    <dbReference type="NCBI Taxonomy" id="1890364"/>
    <lineage>
        <taxon>Eukaryota</taxon>
        <taxon>Amoebozoa</taxon>
        <taxon>Evosea</taxon>
        <taxon>Variosea</taxon>
        <taxon>Cavosteliida</taxon>
        <taxon>Cavosteliaceae</taxon>
        <taxon>Planoprotostelium</taxon>
    </lineage>
</organism>
<evidence type="ECO:0000313" key="2">
    <source>
        <dbReference type="EMBL" id="PRP79736.1"/>
    </source>
</evidence>
<name>A0A2P6MTW0_9EUKA</name>